<gene>
    <name evidence="1" type="ORF">M1843_13900</name>
</gene>
<dbReference type="CDD" id="cd11579">
    <property type="entry name" value="Glyco_tran_WbsX"/>
    <property type="match status" value="1"/>
</dbReference>
<dbReference type="Proteomes" id="UP001651050">
    <property type="component" value="Unassembled WGS sequence"/>
</dbReference>
<dbReference type="PANTHER" id="PTHR41244">
    <property type="entry name" value="RHAMNAN SYNTHESIS F"/>
    <property type="match status" value="1"/>
</dbReference>
<dbReference type="Gene3D" id="3.20.20.80">
    <property type="entry name" value="Glycosidases"/>
    <property type="match status" value="1"/>
</dbReference>
<proteinExistence type="predicted"/>
<evidence type="ECO:0000313" key="2">
    <source>
        <dbReference type="Proteomes" id="UP001651050"/>
    </source>
</evidence>
<dbReference type="Pfam" id="PF14307">
    <property type="entry name" value="Glyco_tran_WbsX"/>
    <property type="match status" value="1"/>
</dbReference>
<evidence type="ECO:0000313" key="1">
    <source>
        <dbReference type="EMBL" id="MCK9794840.1"/>
    </source>
</evidence>
<keyword evidence="2" id="KW-1185">Reference proteome</keyword>
<accession>A0ABT0J5R2</accession>
<reference evidence="1 2" key="1">
    <citation type="submission" date="2022-02" db="EMBL/GenBank/DDBJ databases">
        <title>The car tank lid bacteriome: a reservoir of bacteria with potential in bioremediation of fuel.</title>
        <authorList>
            <person name="Vidal-Verdu A."/>
            <person name="Gomez-Martinez D."/>
            <person name="Latorre-Perez A."/>
            <person name="Pereto J."/>
            <person name="Porcar M."/>
        </authorList>
    </citation>
    <scope>NUCLEOTIDE SEQUENCE [LARGE SCALE GENOMIC DNA]</scope>
    <source>
        <strain evidence="1 2">4D.3</strain>
    </source>
</reference>
<dbReference type="RefSeq" id="WP_416344701.1">
    <property type="nucleotide sequence ID" value="NZ_JALQCY010000004.1"/>
</dbReference>
<organism evidence="1 2">
    <name type="scientific">Isoptericola peretonis</name>
    <dbReference type="NCBI Taxonomy" id="2918523"/>
    <lineage>
        <taxon>Bacteria</taxon>
        <taxon>Bacillati</taxon>
        <taxon>Actinomycetota</taxon>
        <taxon>Actinomycetes</taxon>
        <taxon>Micrococcales</taxon>
        <taxon>Promicromonosporaceae</taxon>
        <taxon>Isoptericola</taxon>
    </lineage>
</organism>
<protein>
    <submittedName>
        <fullName evidence="1">Glycoside hydrolase family 99-like domain-containing protein</fullName>
    </submittedName>
</protein>
<dbReference type="PANTHER" id="PTHR41244:SF1">
    <property type="entry name" value="GLYCOSYLTRANSFERASE"/>
    <property type="match status" value="1"/>
</dbReference>
<sequence>MTTARAVAFYLPQFHPVPENDAWWGPGFTEWTNVARARRLYPGHAQPDVPADLGFYDLRLSESRAAQAELAQRHGVEAFAYWHYWFGDGRRILERPFTEVLETGEPGISFCLAWANQTWSGIWHGDADRVLMEQRYPGRADHVAHFEAVLPAFRDPRYLRVGGRPVFYVFRPEELPDAGAFVDLWQSLARRAGLEGLYLVAEMSDLVGRGVRYDRVKEDGFDAGVYMRMPAGTSRGDLLRMRAVRKLAGGPEIHPYTTSWAEQNRTGDLVQPCVYPNWDNTPRSGRRGIVLHGATPDGFRENVRQAAASVAHRPADERLLWVKSWNEWAEGNHLEPDLRFGRGWLEALRDGLRDGQRDGAAGTADGTP</sequence>
<comment type="caution">
    <text evidence="1">The sequence shown here is derived from an EMBL/GenBank/DDBJ whole genome shotgun (WGS) entry which is preliminary data.</text>
</comment>
<name>A0ABT0J5R2_9MICO</name>
<dbReference type="EMBL" id="JALQCY010000004">
    <property type="protein sequence ID" value="MCK9794840.1"/>
    <property type="molecule type" value="Genomic_DNA"/>
</dbReference>
<dbReference type="InterPro" id="IPR032719">
    <property type="entry name" value="WbsX"/>
</dbReference>